<evidence type="ECO:0000256" key="1">
    <source>
        <dbReference type="ARBA" id="ARBA00022614"/>
    </source>
</evidence>
<evidence type="ECO:0000313" key="6">
    <source>
        <dbReference type="EMBL" id="JAB62983.1"/>
    </source>
</evidence>
<keyword evidence="6" id="KW-0675">Receptor</keyword>
<proteinExistence type="predicted"/>
<dbReference type="InterPro" id="IPR050328">
    <property type="entry name" value="Dev_Immune_Receptor"/>
</dbReference>
<protein>
    <submittedName>
        <fullName evidence="6">Leucine-rich repeat-containing G-protein coupled receptor 4</fullName>
    </submittedName>
</protein>
<evidence type="ECO:0000256" key="5">
    <source>
        <dbReference type="SAM" id="SignalP"/>
    </source>
</evidence>
<dbReference type="SUPFAM" id="SSF52058">
    <property type="entry name" value="L domain-like"/>
    <property type="match status" value="1"/>
</dbReference>
<dbReference type="PROSITE" id="PS51450">
    <property type="entry name" value="LRR"/>
    <property type="match status" value="1"/>
</dbReference>
<feature type="signal peptide" evidence="5">
    <location>
        <begin position="1"/>
        <end position="21"/>
    </location>
</feature>
<evidence type="ECO:0000256" key="2">
    <source>
        <dbReference type="ARBA" id="ARBA00022729"/>
    </source>
</evidence>
<keyword evidence="2 5" id="KW-0732">Signal</keyword>
<feature type="chain" id="PRO_5004733723" evidence="5">
    <location>
        <begin position="22"/>
        <end position="260"/>
    </location>
</feature>
<feature type="region of interest" description="Disordered" evidence="4">
    <location>
        <begin position="231"/>
        <end position="260"/>
    </location>
</feature>
<dbReference type="Pfam" id="PF13855">
    <property type="entry name" value="LRR_8"/>
    <property type="match status" value="1"/>
</dbReference>
<dbReference type="InterPro" id="IPR001611">
    <property type="entry name" value="Leu-rich_rpt"/>
</dbReference>
<evidence type="ECO:0000256" key="4">
    <source>
        <dbReference type="SAM" id="MobiDB-lite"/>
    </source>
</evidence>
<sequence length="260" mass="30188">MKFLLFLCVITVLTVHQTINASFTYGQPCSERNTAYLYVTTWRLPNQKEVNCVDISGFKKSLSTSFNLSHYNLFFERVARADTIYADHMGLKRFPILVIYALPNTETIDMSANEISKLPPNIYKIAPKLTKLLFSENKIIIPKRKPLMASPTLKTLMLSDNSINYLSKFTFAKLPALEVLYLDSNRLKFIHPKMFDPMKNLKYLHLGKNFLAHIPPKSVMPTSIQQYITKSQRPLKRRSVERKTTRKHRKQKFISNKLPQ</sequence>
<accession>V5GRY2</accession>
<evidence type="ECO:0000256" key="3">
    <source>
        <dbReference type="ARBA" id="ARBA00022737"/>
    </source>
</evidence>
<organism evidence="6">
    <name type="scientific">Anoplophora glabripennis</name>
    <name type="common">Asian longhorn beetle</name>
    <name type="synonym">Anoplophora nobilis</name>
    <dbReference type="NCBI Taxonomy" id="217634"/>
    <lineage>
        <taxon>Eukaryota</taxon>
        <taxon>Metazoa</taxon>
        <taxon>Ecdysozoa</taxon>
        <taxon>Arthropoda</taxon>
        <taxon>Hexapoda</taxon>
        <taxon>Insecta</taxon>
        <taxon>Pterygota</taxon>
        <taxon>Neoptera</taxon>
        <taxon>Endopterygota</taxon>
        <taxon>Coleoptera</taxon>
        <taxon>Polyphaga</taxon>
        <taxon>Cucujiformia</taxon>
        <taxon>Chrysomeloidea</taxon>
        <taxon>Cerambycidae</taxon>
        <taxon>Lamiinae</taxon>
        <taxon>Lamiini</taxon>
        <taxon>Anoplophora</taxon>
    </lineage>
</organism>
<dbReference type="AlphaFoldDB" id="V5GRY2"/>
<keyword evidence="3" id="KW-0677">Repeat</keyword>
<dbReference type="InterPro" id="IPR003591">
    <property type="entry name" value="Leu-rich_rpt_typical-subtyp"/>
</dbReference>
<keyword evidence="1" id="KW-0433">Leucine-rich repeat</keyword>
<name>V5GRY2_ANOGL</name>
<dbReference type="InterPro" id="IPR032675">
    <property type="entry name" value="LRR_dom_sf"/>
</dbReference>
<gene>
    <name evidence="6" type="primary">LGR4</name>
</gene>
<feature type="compositionally biased region" description="Basic residues" evidence="4">
    <location>
        <begin position="233"/>
        <end position="252"/>
    </location>
</feature>
<dbReference type="OrthoDB" id="676979at2759"/>
<dbReference type="SMART" id="SM00369">
    <property type="entry name" value="LRR_TYP"/>
    <property type="match status" value="4"/>
</dbReference>
<dbReference type="EMBL" id="GALX01005483">
    <property type="protein sequence ID" value="JAB62983.1"/>
    <property type="molecule type" value="Transcribed_RNA"/>
</dbReference>
<dbReference type="KEGG" id="agb:108908908"/>
<dbReference type="GeneID" id="108908908"/>
<dbReference type="Gene3D" id="3.80.10.10">
    <property type="entry name" value="Ribonuclease Inhibitor"/>
    <property type="match status" value="1"/>
</dbReference>
<dbReference type="PANTHER" id="PTHR24373:SF275">
    <property type="entry name" value="TIR DOMAIN-CONTAINING PROTEIN"/>
    <property type="match status" value="1"/>
</dbReference>
<dbReference type="PANTHER" id="PTHR24373">
    <property type="entry name" value="SLIT RELATED LEUCINE-RICH REPEAT NEURONAL PROTEIN"/>
    <property type="match status" value="1"/>
</dbReference>
<reference evidence="6" key="1">
    <citation type="submission" date="2013-07" db="EMBL/GenBank/DDBJ databases">
        <title>Midgut Transcriptome Profiling of Anoplphora glabripennis, a Lignocellulose Degrading, Wood-Boring Cerambycid.</title>
        <authorList>
            <person name="Scully E.D."/>
            <person name="Hoover K."/>
            <person name="Carlson J.E."/>
            <person name="Tien M."/>
            <person name="Geib S.M."/>
        </authorList>
    </citation>
    <scope>NUCLEOTIDE SEQUENCE</scope>
</reference>